<keyword evidence="3" id="KW-1185">Reference proteome</keyword>
<reference evidence="2 3" key="1">
    <citation type="journal article" date="2012" name="J. Virol.">
        <title>Closely related archaeal Haloarcula hispanica icosahedral viruses HHIV-2 and SH1 have nonhomologous genes encoding host recognition functions.</title>
        <authorList>
            <person name="Jaakkola S.T."/>
            <person name="Penttinen R.K."/>
            <person name="Vilen S.T."/>
            <person name="Jalasvuori M."/>
            <person name="Ronnholm G."/>
            <person name="Bamford J.K."/>
            <person name="Bamford D.H."/>
            <person name="Oksanen H.M."/>
        </authorList>
    </citation>
    <scope>NUCLEOTIDE SEQUENCE [LARGE SCALE GENOMIC DNA]</scope>
</reference>
<feature type="compositionally biased region" description="Polar residues" evidence="1">
    <location>
        <begin position="202"/>
        <end position="218"/>
    </location>
</feature>
<feature type="region of interest" description="Disordered" evidence="1">
    <location>
        <begin position="16"/>
        <end position="37"/>
    </location>
</feature>
<name>H9AZX6_9VIRU</name>
<accession>H9AZX6</accession>
<sequence length="268" mass="28075">MTIAAPFDSVAEADRTYYDAGPNGGDGGDGGTQWGQLTAEDTLAGGWSLASREAVDGSRDQWFLVGTAEDGTLQFINSAGRAVDVTSPDAPLDHQPHYENEEDARAAHSAWVEENGDQTEDGDEDGESSAWGQWQQVTQAADWYIYSRQHAEEDRAQFLAAGQTGDGTTVYLAPEGEVVEEQHIYDSADAVYAAIEAYASSGRQNTPEGSRPTGTNPGVSAVREDTPGDSGGSGGPLGALGDLAEPLPLAAIAAGGYVLYQQRKNGGS</sequence>
<organism evidence="2 3">
    <name type="scientific">Haloarcula hispanica icosahedral virus 2</name>
    <dbReference type="NCBI Taxonomy" id="1154689"/>
    <lineage>
        <taxon>Viruses</taxon>
        <taxon>Singelaviria</taxon>
        <taxon>Helvetiavirae</taxon>
        <taxon>Dividoviricota</taxon>
        <taxon>Laserviricetes</taxon>
        <taxon>Halopanivirales</taxon>
        <taxon>Sphaerolipoviridae</taxon>
        <taxon>Alphasphaerolipovirus</taxon>
        <taxon>Alphasphaerolipovirus helsinkii</taxon>
    </lineage>
</organism>
<dbReference type="RefSeq" id="YP_005352806.1">
    <property type="nucleotide sequence ID" value="NC_016989.1"/>
</dbReference>
<evidence type="ECO:0000313" key="2">
    <source>
        <dbReference type="EMBL" id="AFD02301.1"/>
    </source>
</evidence>
<feature type="compositionally biased region" description="Gly residues" evidence="1">
    <location>
        <begin position="229"/>
        <end position="238"/>
    </location>
</feature>
<dbReference type="EMBL" id="JN968479">
    <property type="protein sequence ID" value="AFD02301.1"/>
    <property type="molecule type" value="Genomic_DNA"/>
</dbReference>
<feature type="compositionally biased region" description="Gly residues" evidence="1">
    <location>
        <begin position="22"/>
        <end position="33"/>
    </location>
</feature>
<dbReference type="Proteomes" id="UP000007576">
    <property type="component" value="Segment"/>
</dbReference>
<proteinExistence type="predicted"/>
<evidence type="ECO:0000313" key="3">
    <source>
        <dbReference type="Proteomes" id="UP000007576"/>
    </source>
</evidence>
<dbReference type="KEGG" id="vg:14517151"/>
<feature type="region of interest" description="Disordered" evidence="1">
    <location>
        <begin position="202"/>
        <end position="240"/>
    </location>
</feature>
<dbReference type="GeneID" id="14517151"/>
<dbReference type="OrthoDB" id="16989at10239"/>
<evidence type="ECO:0000256" key="1">
    <source>
        <dbReference type="SAM" id="MobiDB-lite"/>
    </source>
</evidence>
<protein>
    <submittedName>
        <fullName evidence="2">VP5</fullName>
    </submittedName>
</protein>